<evidence type="ECO:0000313" key="2">
    <source>
        <dbReference type="Proteomes" id="UP001341840"/>
    </source>
</evidence>
<name>A0ABU6W3X6_9FABA</name>
<reference evidence="1 2" key="1">
    <citation type="journal article" date="2023" name="Plants (Basel)">
        <title>Bridging the Gap: Combining Genomics and Transcriptomics Approaches to Understand Stylosanthes scabra, an Orphan Legume from the Brazilian Caatinga.</title>
        <authorList>
            <person name="Ferreira-Neto J.R.C."/>
            <person name="da Silva M.D."/>
            <person name="Binneck E."/>
            <person name="de Melo N.F."/>
            <person name="da Silva R.H."/>
            <person name="de Melo A.L.T.M."/>
            <person name="Pandolfi V."/>
            <person name="Bustamante F.O."/>
            <person name="Brasileiro-Vidal A.C."/>
            <person name="Benko-Iseppon A.M."/>
        </authorList>
    </citation>
    <scope>NUCLEOTIDE SEQUENCE [LARGE SCALE GENOMIC DNA]</scope>
    <source>
        <tissue evidence="1">Leaves</tissue>
    </source>
</reference>
<evidence type="ECO:0000313" key="1">
    <source>
        <dbReference type="EMBL" id="MED6180601.1"/>
    </source>
</evidence>
<comment type="caution">
    <text evidence="1">The sequence shown here is derived from an EMBL/GenBank/DDBJ whole genome shotgun (WGS) entry which is preliminary data.</text>
</comment>
<accession>A0ABU6W3X6</accession>
<protein>
    <submittedName>
        <fullName evidence="1">Uncharacterized protein</fullName>
    </submittedName>
</protein>
<keyword evidence="2" id="KW-1185">Reference proteome</keyword>
<dbReference type="EMBL" id="JASCZI010181271">
    <property type="protein sequence ID" value="MED6180601.1"/>
    <property type="molecule type" value="Genomic_DNA"/>
</dbReference>
<gene>
    <name evidence="1" type="ORF">PIB30_011637</name>
</gene>
<proteinExistence type="predicted"/>
<dbReference type="Proteomes" id="UP001341840">
    <property type="component" value="Unassembled WGS sequence"/>
</dbReference>
<sequence>MAEANPSIMNRRSINQRHQSVLTGSPPSLVLLLQLSEFPSSCFPSSRAPRPLNIWRRLWGTSATNKPWLMAYILETMNLLQNSITRSHHLKT</sequence>
<organism evidence="1 2">
    <name type="scientific">Stylosanthes scabra</name>
    <dbReference type="NCBI Taxonomy" id="79078"/>
    <lineage>
        <taxon>Eukaryota</taxon>
        <taxon>Viridiplantae</taxon>
        <taxon>Streptophyta</taxon>
        <taxon>Embryophyta</taxon>
        <taxon>Tracheophyta</taxon>
        <taxon>Spermatophyta</taxon>
        <taxon>Magnoliopsida</taxon>
        <taxon>eudicotyledons</taxon>
        <taxon>Gunneridae</taxon>
        <taxon>Pentapetalae</taxon>
        <taxon>rosids</taxon>
        <taxon>fabids</taxon>
        <taxon>Fabales</taxon>
        <taxon>Fabaceae</taxon>
        <taxon>Papilionoideae</taxon>
        <taxon>50 kb inversion clade</taxon>
        <taxon>dalbergioids sensu lato</taxon>
        <taxon>Dalbergieae</taxon>
        <taxon>Pterocarpus clade</taxon>
        <taxon>Stylosanthes</taxon>
    </lineage>
</organism>